<gene>
    <name evidence="17" type="ORF">N180_10995</name>
</gene>
<feature type="signal peptide" evidence="13">
    <location>
        <begin position="1"/>
        <end position="21"/>
    </location>
</feature>
<dbReference type="InterPro" id="IPR013783">
    <property type="entry name" value="Ig-like_fold"/>
</dbReference>
<dbReference type="SUPFAM" id="SSF55874">
    <property type="entry name" value="ATPase domain of HSP90 chaperone/DNA topoisomerase II/histidine kinase"/>
    <property type="match status" value="1"/>
</dbReference>
<dbReference type="Pfam" id="PF00072">
    <property type="entry name" value="Response_reg"/>
    <property type="match status" value="1"/>
</dbReference>
<evidence type="ECO:0000256" key="10">
    <source>
        <dbReference type="ARBA" id="ARBA00023125"/>
    </source>
</evidence>
<dbReference type="Gene3D" id="3.30.565.10">
    <property type="entry name" value="Histidine kinase-like ATPase, C-terminal domain"/>
    <property type="match status" value="1"/>
</dbReference>
<dbReference type="eggNOG" id="COG3292">
    <property type="taxonomic scope" value="Bacteria"/>
</dbReference>
<dbReference type="eggNOG" id="COG2205">
    <property type="taxonomic scope" value="Bacteria"/>
</dbReference>
<reference evidence="17 18" key="1">
    <citation type="journal article" date="1992" name="Int. J. Syst. Bacteriol.">
        <title>Sphingobacterium antarcticus sp. nov. a Psychrotrophic Bacterium from the Soils of Schirmacher Oasis, Antarctica.</title>
        <authorList>
            <person name="Shivaji S."/>
            <person name="Ray M.K."/>
            <person name="Rao N.S."/>
            <person name="Saiserr L."/>
            <person name="Jagannadham M.V."/>
            <person name="Kumar G.S."/>
            <person name="Reddy G."/>
            <person name="Bhargava P.M."/>
        </authorList>
    </citation>
    <scope>NUCLEOTIDE SEQUENCE [LARGE SCALE GENOMIC DNA]</scope>
    <source>
        <strain evidence="17 18">4BY</strain>
    </source>
</reference>
<dbReference type="InterPro" id="IPR009057">
    <property type="entry name" value="Homeodomain-like_sf"/>
</dbReference>
<evidence type="ECO:0000256" key="13">
    <source>
        <dbReference type="SAM" id="SignalP"/>
    </source>
</evidence>
<dbReference type="PROSITE" id="PS50110">
    <property type="entry name" value="RESPONSE_REGULATORY"/>
    <property type="match status" value="1"/>
</dbReference>
<dbReference type="Gene3D" id="2.130.10.10">
    <property type="entry name" value="YVTN repeat-like/Quinoprotein amine dehydrogenase"/>
    <property type="match status" value="2"/>
</dbReference>
<evidence type="ECO:0000313" key="17">
    <source>
        <dbReference type="EMBL" id="KEQ31526.1"/>
    </source>
</evidence>
<dbReference type="InterPro" id="IPR036890">
    <property type="entry name" value="HATPase_C_sf"/>
</dbReference>
<comment type="catalytic activity">
    <reaction evidence="1">
        <text>ATP + protein L-histidine = ADP + protein N-phospho-L-histidine.</text>
        <dbReference type="EC" id="2.7.13.3"/>
    </reaction>
</comment>
<dbReference type="SUPFAM" id="SSF46689">
    <property type="entry name" value="Homeodomain-like"/>
    <property type="match status" value="1"/>
</dbReference>
<dbReference type="SMART" id="SM00387">
    <property type="entry name" value="HATPase_c"/>
    <property type="match status" value="1"/>
</dbReference>
<evidence type="ECO:0000313" key="18">
    <source>
        <dbReference type="Proteomes" id="UP000028007"/>
    </source>
</evidence>
<evidence type="ECO:0000259" key="14">
    <source>
        <dbReference type="PROSITE" id="PS01124"/>
    </source>
</evidence>
<keyword evidence="9" id="KW-0805">Transcription regulation</keyword>
<feature type="domain" description="HTH araC/xylS-type" evidence="14">
    <location>
        <begin position="1271"/>
        <end position="1370"/>
    </location>
</feature>
<dbReference type="Pfam" id="PF02518">
    <property type="entry name" value="HATPase_c"/>
    <property type="match status" value="1"/>
</dbReference>
<name>A0A081PLF3_9SPHI</name>
<dbReference type="FunFam" id="3.30.565.10:FF:000037">
    <property type="entry name" value="Hybrid sensor histidine kinase/response regulator"/>
    <property type="match status" value="1"/>
</dbReference>
<dbReference type="Pfam" id="PF07495">
    <property type="entry name" value="Y_Y_Y"/>
    <property type="match status" value="1"/>
</dbReference>
<evidence type="ECO:0000259" key="16">
    <source>
        <dbReference type="PROSITE" id="PS50110"/>
    </source>
</evidence>
<keyword evidence="4" id="KW-0808">Transferase</keyword>
<dbReference type="InterPro" id="IPR018062">
    <property type="entry name" value="HTH_AraC-typ_CS"/>
</dbReference>
<dbReference type="PANTHER" id="PTHR43547">
    <property type="entry name" value="TWO-COMPONENT HISTIDINE KINASE"/>
    <property type="match status" value="1"/>
</dbReference>
<evidence type="ECO:0000256" key="12">
    <source>
        <dbReference type="PROSITE-ProRule" id="PRU00169"/>
    </source>
</evidence>
<dbReference type="Gene3D" id="3.40.50.2300">
    <property type="match status" value="1"/>
</dbReference>
<dbReference type="EMBL" id="JNFF01000013">
    <property type="protein sequence ID" value="KEQ31526.1"/>
    <property type="molecule type" value="Genomic_DNA"/>
</dbReference>
<keyword evidence="5" id="KW-0547">Nucleotide-binding</keyword>
<evidence type="ECO:0000259" key="15">
    <source>
        <dbReference type="PROSITE" id="PS50109"/>
    </source>
</evidence>
<keyword evidence="10" id="KW-0238">DNA-binding</keyword>
<dbReference type="GO" id="GO:0000155">
    <property type="term" value="F:phosphorelay sensor kinase activity"/>
    <property type="evidence" value="ECO:0007669"/>
    <property type="project" value="InterPro"/>
</dbReference>
<evidence type="ECO:0000256" key="11">
    <source>
        <dbReference type="ARBA" id="ARBA00023163"/>
    </source>
</evidence>
<keyword evidence="7" id="KW-0067">ATP-binding</keyword>
<sequence length="1373" mass="156140">MYLRFLLSVILASLTCFPVLAQQEQIQFSTLDISRGLSHNQVNAILKDEKGWMWFGTLAGLNRFDGYSVKVFKHDPRDSTSITDDFITRIFELPFGMLYLETRGGPSIYDPVTETFSRDVKPFFKRIGIPVSNISDAVKDSKGNFWFNAGVEGLYKYTTATKQVFSLQGKNKVGAGFLKTPVVALFNDDNGWVWTIHEDKTIQKLDPGTGKVVEQILQFKQPLTGFSKDYRMFADKKGGLWIYTLNKQDGIQYYNTKTGEKKFINKGPGGLNNNLINHILEDNNGLIWIATDHGGINLIDQKSFKIRYLVNKENDPKSIGQNSVLSMYRDDTGIIWLGTFKKGISFYHEKILKFPLYRHQDAPDGLTYEDVNRFAEDQSGNLWIGTNGGGLFNFNRKTGKFKRYKHESGNANSLSNDIIVSLYIDRQQVLWIGTYFGGLDSFDGKKFKNYKHQQGVPGSLTDDRVWDILEDGDDNLWVATLSGGLDKLDRSTDKFSHLKAGVKNSIRSDFISCLLEDKKGNLWIGTSEGIDVRSKSGNFRHYDSKDKKNYALINNIVYDLMEDSRGFIWVATRDGISRINPVNGHIRNFDSKNGLTEQATLKIIEDNSGNLWISTAKGLFNVLIKPDGQGDFNYSFRRFDEHDGLQGSAFNANAGFKTRAGEILFGGANGFNLFKPEQILSDQTTPQIVLTGLQLANRDIAIGEPDGGNIILKSAINNIQKLELHYDQNNFALSFAALNYFSPSKIRYQYMLEGFDDLWQDQQAGSRIATYTNIDPGEYVFKVRSTNAGGEWVKNEIRLPVRILPPFWRTPAAYFIYCCAFAGTLLFIRHRGIQKIKRAYLLEQERQQAKRIHDLDLLKIKFLTNVSHEFRTPLSLIITPMDKLIRQADEREKPQLQMILRNGKRLLNLVNQLLDFRKMEVSELKLQTRKADLIGFIRELVYSFSDVAEGKHISLSFQTNGNELITSFDQDKMERIVFNLLSNAFKFTPQDGVVQVDLEVKPLQGNEFTVVLKITDTGIGISAEKQNRIFERFFQDDVPHSLVNQGSGIGLAITREFVRLHGGTIEVESTIDQGSIFTVIFKFTQELDGSPITQRFSSASERIEISRETPVIIADINRKNKKPVVILIEDNEDFRFYLKDNLQEYFQIAEAGNGLEGWQKIISIHPDLVVSDVSMPEMNGIDLCRKIRADKRTTHLPVILLTALSTEDQQLTGLDTGANDYMTKPFNFEILLSKIKNLLSQQEISRKTYLKQVELKPADAEIESVDDKFIRQIGMHLEKNLQDSNYTVDQLSADMNMSRVGLYKKILPLTGRSPLEYIRFYRLLKSKPLLRKSQLTIAEIAYAVGFSNPKQFSKYFKQEFGTLPSVYAGQDSE</sequence>
<evidence type="ECO:0000256" key="3">
    <source>
        <dbReference type="ARBA" id="ARBA00022553"/>
    </source>
</evidence>
<feature type="chain" id="PRO_5001761999" description="histidine kinase" evidence="13">
    <location>
        <begin position="22"/>
        <end position="1373"/>
    </location>
</feature>
<dbReference type="Gene3D" id="1.10.287.130">
    <property type="match status" value="1"/>
</dbReference>
<dbReference type="CDD" id="cd00082">
    <property type="entry name" value="HisKA"/>
    <property type="match status" value="1"/>
</dbReference>
<feature type="modified residue" description="4-aspartylphosphate" evidence="12">
    <location>
        <position position="1172"/>
    </location>
</feature>
<dbReference type="InterPro" id="IPR003594">
    <property type="entry name" value="HATPase_dom"/>
</dbReference>
<feature type="domain" description="Response regulatory" evidence="16">
    <location>
        <begin position="1124"/>
        <end position="1239"/>
    </location>
</feature>
<dbReference type="InterPro" id="IPR001789">
    <property type="entry name" value="Sig_transdc_resp-reg_receiver"/>
</dbReference>
<dbReference type="InterPro" id="IPR018060">
    <property type="entry name" value="HTH_AraC"/>
</dbReference>
<dbReference type="PANTHER" id="PTHR43547:SF2">
    <property type="entry name" value="HYBRID SIGNAL TRANSDUCTION HISTIDINE KINASE C"/>
    <property type="match status" value="1"/>
</dbReference>
<dbReference type="InterPro" id="IPR011123">
    <property type="entry name" value="Y_Y_Y"/>
</dbReference>
<keyword evidence="18" id="KW-1185">Reference proteome</keyword>
<keyword evidence="8" id="KW-0902">Two-component regulatory system</keyword>
<dbReference type="InterPro" id="IPR011006">
    <property type="entry name" value="CheY-like_superfamily"/>
</dbReference>
<dbReference type="InterPro" id="IPR036097">
    <property type="entry name" value="HisK_dim/P_sf"/>
</dbReference>
<dbReference type="PROSITE" id="PS50109">
    <property type="entry name" value="HIS_KIN"/>
    <property type="match status" value="1"/>
</dbReference>
<evidence type="ECO:0000256" key="1">
    <source>
        <dbReference type="ARBA" id="ARBA00000085"/>
    </source>
</evidence>
<dbReference type="InterPro" id="IPR011110">
    <property type="entry name" value="Reg_prop"/>
</dbReference>
<dbReference type="InterPro" id="IPR004358">
    <property type="entry name" value="Sig_transdc_His_kin-like_C"/>
</dbReference>
<protein>
    <recommendedName>
        <fullName evidence="2">histidine kinase</fullName>
        <ecNumber evidence="2">2.7.13.3</ecNumber>
    </recommendedName>
</protein>
<dbReference type="PROSITE" id="PS00041">
    <property type="entry name" value="HTH_ARAC_FAMILY_1"/>
    <property type="match status" value="1"/>
</dbReference>
<dbReference type="SMART" id="SM00448">
    <property type="entry name" value="REC"/>
    <property type="match status" value="1"/>
</dbReference>
<evidence type="ECO:0000256" key="2">
    <source>
        <dbReference type="ARBA" id="ARBA00012438"/>
    </source>
</evidence>
<dbReference type="Pfam" id="PF07494">
    <property type="entry name" value="Reg_prop"/>
    <property type="match status" value="8"/>
</dbReference>
<dbReference type="GO" id="GO:0005524">
    <property type="term" value="F:ATP binding"/>
    <property type="evidence" value="ECO:0007669"/>
    <property type="project" value="UniProtKB-KW"/>
</dbReference>
<dbReference type="SUPFAM" id="SSF52172">
    <property type="entry name" value="CheY-like"/>
    <property type="match status" value="1"/>
</dbReference>
<dbReference type="SUPFAM" id="SSF47384">
    <property type="entry name" value="Homodimeric domain of signal transducing histidine kinase"/>
    <property type="match status" value="1"/>
</dbReference>
<dbReference type="GO" id="GO:0003700">
    <property type="term" value="F:DNA-binding transcription factor activity"/>
    <property type="evidence" value="ECO:0007669"/>
    <property type="project" value="InterPro"/>
</dbReference>
<dbReference type="InterPro" id="IPR003661">
    <property type="entry name" value="HisK_dim/P_dom"/>
</dbReference>
<dbReference type="PRINTS" id="PR00344">
    <property type="entry name" value="BCTRLSENSOR"/>
</dbReference>
<accession>A0A081PLF3</accession>
<keyword evidence="11" id="KW-0804">Transcription</keyword>
<dbReference type="PROSITE" id="PS01124">
    <property type="entry name" value="HTH_ARAC_FAMILY_2"/>
    <property type="match status" value="1"/>
</dbReference>
<dbReference type="InterPro" id="IPR005467">
    <property type="entry name" value="His_kinase_dom"/>
</dbReference>
<dbReference type="SUPFAM" id="SSF63829">
    <property type="entry name" value="Calcium-dependent phosphotriesterase"/>
    <property type="match status" value="3"/>
</dbReference>
<comment type="caution">
    <text evidence="17">The sequence shown here is derived from an EMBL/GenBank/DDBJ whole genome shotgun (WGS) entry which is preliminary data.</text>
</comment>
<dbReference type="eggNOG" id="COG0745">
    <property type="taxonomic scope" value="Bacteria"/>
</dbReference>
<evidence type="ECO:0000256" key="5">
    <source>
        <dbReference type="ARBA" id="ARBA00022741"/>
    </source>
</evidence>
<dbReference type="SMART" id="SM00342">
    <property type="entry name" value="HTH_ARAC"/>
    <property type="match status" value="1"/>
</dbReference>
<dbReference type="Pfam" id="PF00512">
    <property type="entry name" value="HisKA"/>
    <property type="match status" value="1"/>
</dbReference>
<feature type="domain" description="Histidine kinase" evidence="15">
    <location>
        <begin position="865"/>
        <end position="1085"/>
    </location>
</feature>
<dbReference type="GO" id="GO:0043565">
    <property type="term" value="F:sequence-specific DNA binding"/>
    <property type="evidence" value="ECO:0007669"/>
    <property type="project" value="InterPro"/>
</dbReference>
<dbReference type="InterPro" id="IPR015943">
    <property type="entry name" value="WD40/YVTN_repeat-like_dom_sf"/>
</dbReference>
<keyword evidence="3 12" id="KW-0597">Phosphoprotein</keyword>
<dbReference type="Pfam" id="PF12833">
    <property type="entry name" value="HTH_18"/>
    <property type="match status" value="1"/>
</dbReference>
<evidence type="ECO:0000256" key="8">
    <source>
        <dbReference type="ARBA" id="ARBA00023012"/>
    </source>
</evidence>
<evidence type="ECO:0000256" key="6">
    <source>
        <dbReference type="ARBA" id="ARBA00022777"/>
    </source>
</evidence>
<dbReference type="EC" id="2.7.13.3" evidence="2"/>
<organism evidence="17 18">
    <name type="scientific">Pedobacter antarcticus 4BY</name>
    <dbReference type="NCBI Taxonomy" id="1358423"/>
    <lineage>
        <taxon>Bacteria</taxon>
        <taxon>Pseudomonadati</taxon>
        <taxon>Bacteroidota</taxon>
        <taxon>Sphingobacteriia</taxon>
        <taxon>Sphingobacteriales</taxon>
        <taxon>Sphingobacteriaceae</taxon>
        <taxon>Pedobacter</taxon>
    </lineage>
</organism>
<dbReference type="Gene3D" id="2.60.40.10">
    <property type="entry name" value="Immunoglobulins"/>
    <property type="match status" value="1"/>
</dbReference>
<keyword evidence="13" id="KW-0732">Signal</keyword>
<proteinExistence type="predicted"/>
<evidence type="ECO:0000256" key="7">
    <source>
        <dbReference type="ARBA" id="ARBA00022840"/>
    </source>
</evidence>
<dbReference type="SMART" id="SM00388">
    <property type="entry name" value="HisKA"/>
    <property type="match status" value="1"/>
</dbReference>
<dbReference type="Proteomes" id="UP000028007">
    <property type="component" value="Unassembled WGS sequence"/>
</dbReference>
<dbReference type="Gene3D" id="1.10.10.60">
    <property type="entry name" value="Homeodomain-like"/>
    <property type="match status" value="1"/>
</dbReference>
<keyword evidence="6 17" id="KW-0418">Kinase</keyword>
<evidence type="ECO:0000256" key="4">
    <source>
        <dbReference type="ARBA" id="ARBA00022679"/>
    </source>
</evidence>
<dbReference type="OrthoDB" id="9809670at2"/>
<dbReference type="FunFam" id="2.60.40.10:FF:000791">
    <property type="entry name" value="Two-component system sensor histidine kinase/response regulator"/>
    <property type="match status" value="1"/>
</dbReference>
<dbReference type="CDD" id="cd17574">
    <property type="entry name" value="REC_OmpR"/>
    <property type="match status" value="1"/>
</dbReference>
<evidence type="ECO:0000256" key="9">
    <source>
        <dbReference type="ARBA" id="ARBA00023015"/>
    </source>
</evidence>
<dbReference type="FunFam" id="1.10.287.130:FF:000045">
    <property type="entry name" value="Two-component system sensor histidine kinase/response regulator"/>
    <property type="match status" value="1"/>
</dbReference>